<comment type="caution">
    <text evidence="2">The sequence shown here is derived from an EMBL/GenBank/DDBJ whole genome shotgun (WGS) entry which is preliminary data.</text>
</comment>
<dbReference type="InterPro" id="IPR013783">
    <property type="entry name" value="Ig-like_fold"/>
</dbReference>
<keyword evidence="1" id="KW-0732">Signal</keyword>
<proteinExistence type="predicted"/>
<accession>A0ABU7XTW8</accession>
<dbReference type="Proteomes" id="UP001337305">
    <property type="component" value="Unassembled WGS sequence"/>
</dbReference>
<dbReference type="PROSITE" id="PS51257">
    <property type="entry name" value="PROKAR_LIPOPROTEIN"/>
    <property type="match status" value="1"/>
</dbReference>
<keyword evidence="3" id="KW-1185">Reference proteome</keyword>
<evidence type="ECO:0000313" key="3">
    <source>
        <dbReference type="Proteomes" id="UP001337305"/>
    </source>
</evidence>
<feature type="chain" id="PRO_5046945614" description="DUF4625 domain-containing protein" evidence="1">
    <location>
        <begin position="21"/>
        <end position="133"/>
    </location>
</feature>
<gene>
    <name evidence="2" type="ORF">N1F79_11820</name>
</gene>
<dbReference type="InterPro" id="IPR015919">
    <property type="entry name" value="Cadherin-like_sf"/>
</dbReference>
<name>A0ABU7XTW8_9FLAO</name>
<dbReference type="Gene3D" id="2.60.40.10">
    <property type="entry name" value="Immunoglobulins"/>
    <property type="match status" value="1"/>
</dbReference>
<evidence type="ECO:0008006" key="4">
    <source>
        <dbReference type="Google" id="ProtNLM"/>
    </source>
</evidence>
<sequence length="133" mass="14400">MKNLLKLVPVLFLSASILVACNKDDDPIIKSEKLTSVSYKPNSMTGKVNVAFKSSEIKLNPTTAKATFTIKKITKDGANFTNPSKGFKIDSKGKVHSETGHKLLKGTYVVTVSAKDKSDNKIIKTATVKITIS</sequence>
<evidence type="ECO:0000256" key="1">
    <source>
        <dbReference type="SAM" id="SignalP"/>
    </source>
</evidence>
<dbReference type="RefSeq" id="WP_303306160.1">
    <property type="nucleotide sequence ID" value="NZ_JAODOP010000004.1"/>
</dbReference>
<reference evidence="2 3" key="1">
    <citation type="submission" date="2022-09" db="EMBL/GenBank/DDBJ databases">
        <title>Genome sequencing of Flavivirga sp. MEBiC05379.</title>
        <authorList>
            <person name="Oh H.-M."/>
            <person name="Kwon K.K."/>
            <person name="Park M.J."/>
            <person name="Yang S.-H."/>
        </authorList>
    </citation>
    <scope>NUCLEOTIDE SEQUENCE [LARGE SCALE GENOMIC DNA]</scope>
    <source>
        <strain evidence="2 3">MEBiC05379</strain>
    </source>
</reference>
<feature type="signal peptide" evidence="1">
    <location>
        <begin position="1"/>
        <end position="20"/>
    </location>
</feature>
<dbReference type="SUPFAM" id="SSF49313">
    <property type="entry name" value="Cadherin-like"/>
    <property type="match status" value="1"/>
</dbReference>
<organism evidence="2 3">
    <name type="scientific">Flavivirga spongiicola</name>
    <dbReference type="NCBI Taxonomy" id="421621"/>
    <lineage>
        <taxon>Bacteria</taxon>
        <taxon>Pseudomonadati</taxon>
        <taxon>Bacteroidota</taxon>
        <taxon>Flavobacteriia</taxon>
        <taxon>Flavobacteriales</taxon>
        <taxon>Flavobacteriaceae</taxon>
        <taxon>Flavivirga</taxon>
    </lineage>
</organism>
<protein>
    <recommendedName>
        <fullName evidence="4">DUF4625 domain-containing protein</fullName>
    </recommendedName>
</protein>
<evidence type="ECO:0000313" key="2">
    <source>
        <dbReference type="EMBL" id="MEF3833821.1"/>
    </source>
</evidence>
<dbReference type="EMBL" id="JAODOP010000004">
    <property type="protein sequence ID" value="MEF3833821.1"/>
    <property type="molecule type" value="Genomic_DNA"/>
</dbReference>